<dbReference type="HOGENOM" id="CLU_1684428_0_0_0"/>
<dbReference type="Proteomes" id="UP000006177">
    <property type="component" value="Chromosome"/>
</dbReference>
<evidence type="ECO:0000313" key="1">
    <source>
        <dbReference type="EMBL" id="AFS52900.1"/>
    </source>
</evidence>
<dbReference type="AlphaFoldDB" id="J9Z8T0"/>
<dbReference type="PATRIC" id="fig|1048260.3.peg.715"/>
<dbReference type="RefSeq" id="WP_014960410.1">
    <property type="nucleotide sequence ID" value="NC_018649.1"/>
</dbReference>
<dbReference type="STRING" id="1048260.LFML04_0665"/>
<evidence type="ECO:0000313" key="2">
    <source>
        <dbReference type="Proteomes" id="UP000006177"/>
    </source>
</evidence>
<dbReference type="KEGG" id="lfi:LFML04_0665"/>
<accession>J9Z8T0</accession>
<reference evidence="1 2" key="1">
    <citation type="journal article" date="2011" name="J. Microbiol.">
        <title>Complete genome of Leptospirillum ferriphilum ML-04 provides insight into its physiology and environmental adaptation.</title>
        <authorList>
            <person name="Mi S."/>
            <person name="Song J."/>
            <person name="Lin J."/>
            <person name="Che Y."/>
            <person name="Zheng H."/>
            <person name="Lin J."/>
        </authorList>
    </citation>
    <scope>NUCLEOTIDE SEQUENCE [LARGE SCALE GENOMIC DNA]</scope>
    <source>
        <strain evidence="1 2">ML-04</strain>
    </source>
</reference>
<organism evidence="1 2">
    <name type="scientific">Leptospirillum ferriphilum (strain ML-04)</name>
    <dbReference type="NCBI Taxonomy" id="1048260"/>
    <lineage>
        <taxon>Bacteria</taxon>
        <taxon>Pseudomonadati</taxon>
        <taxon>Nitrospirota</taxon>
        <taxon>Nitrospiria</taxon>
        <taxon>Nitrospirales</taxon>
        <taxon>Nitrospiraceae</taxon>
        <taxon>Leptospirillum</taxon>
    </lineage>
</organism>
<proteinExistence type="predicted"/>
<protein>
    <submittedName>
        <fullName evidence="1">Uncharacterized protein</fullName>
    </submittedName>
</protein>
<sequence length="156" mass="17635">MALTSNPNDPDLGHGIDEHPIEQHKKYLVLSDEERHKGFVRPYRDTYRHVGIKGPTYPLSDLTEEQKKMVEGTDWTKYEKYPDGSSALGRYWSQKELDQVGKGCNTVTTMGIALAETYAREPGFYGATYCVGCKMHRPVGEDGEFVWEGTDIRVGT</sequence>
<dbReference type="EMBL" id="CP002919">
    <property type="protein sequence ID" value="AFS52900.1"/>
    <property type="molecule type" value="Genomic_DNA"/>
</dbReference>
<name>J9Z8T0_LEPFM</name>
<gene>
    <name evidence="1" type="ordered locus">LFML04_0665</name>
</gene>